<dbReference type="Gene3D" id="3.90.76.10">
    <property type="entry name" value="Dipeptide-binding Protein, Domain 1"/>
    <property type="match status" value="1"/>
</dbReference>
<dbReference type="PANTHER" id="PTHR30290:SF83">
    <property type="entry name" value="ABC TRANSPORTER SUBSTRATE-BINDING PROTEIN"/>
    <property type="match status" value="1"/>
</dbReference>
<feature type="domain" description="Solute-binding protein family 5" evidence="1">
    <location>
        <begin position="67"/>
        <end position="434"/>
    </location>
</feature>
<dbReference type="Pfam" id="PF00496">
    <property type="entry name" value="SBP_bac_5"/>
    <property type="match status" value="1"/>
</dbReference>
<dbReference type="PIRSF" id="PIRSF002741">
    <property type="entry name" value="MppA"/>
    <property type="match status" value="1"/>
</dbReference>
<organism evidence="2 3">
    <name type="scientific">Robbsia betulipollinis</name>
    <dbReference type="NCBI Taxonomy" id="2981849"/>
    <lineage>
        <taxon>Bacteria</taxon>
        <taxon>Pseudomonadati</taxon>
        <taxon>Pseudomonadota</taxon>
        <taxon>Betaproteobacteria</taxon>
        <taxon>Burkholderiales</taxon>
        <taxon>Burkholderiaceae</taxon>
        <taxon>Robbsia</taxon>
    </lineage>
</organism>
<protein>
    <submittedName>
        <fullName evidence="2">ABC transporter substrate-binding protein</fullName>
    </submittedName>
</protein>
<evidence type="ECO:0000313" key="3">
    <source>
        <dbReference type="Proteomes" id="UP001082899"/>
    </source>
</evidence>
<evidence type="ECO:0000313" key="2">
    <source>
        <dbReference type="EMBL" id="MCY0388750.1"/>
    </source>
</evidence>
<dbReference type="Proteomes" id="UP001082899">
    <property type="component" value="Unassembled WGS sequence"/>
</dbReference>
<dbReference type="Gene3D" id="3.10.105.10">
    <property type="entry name" value="Dipeptide-binding Protein, Domain 3"/>
    <property type="match status" value="1"/>
</dbReference>
<gene>
    <name evidence="2" type="ORF">OVY01_16370</name>
</gene>
<dbReference type="EMBL" id="JAPMXC010000006">
    <property type="protein sequence ID" value="MCY0388750.1"/>
    <property type="molecule type" value="Genomic_DNA"/>
</dbReference>
<dbReference type="SUPFAM" id="SSF53850">
    <property type="entry name" value="Periplasmic binding protein-like II"/>
    <property type="match status" value="1"/>
</dbReference>
<dbReference type="PANTHER" id="PTHR30290">
    <property type="entry name" value="PERIPLASMIC BINDING COMPONENT OF ABC TRANSPORTER"/>
    <property type="match status" value="1"/>
</dbReference>
<name>A0ABT3ZQD4_9BURK</name>
<sequence length="538" mass="59518">MVCAGGLLTGATARAESTLRIAMTAADIPYTAGQPDQGYEGNRFTGITIYDSLIQWDLTKNNAPSTLIPALATDWQVSPQDKTKWIVKLRPGVRFHDGTPFNADAVVWNVQKILDKTAPQFDPRQAGLTVSRLPTLVSVRRIDDATVEFTTKSPDSFFPYNLTNLYFASPILWKADFDAVPAAVTDAGKRSQAAWAAFASHPAGTGPFKVDRLVPRQRLELVRNTAYWDPRRTAKIDRVVLLPMPEASARTAALLSNQVDWIEAPAPDAIPQIKSRGFTIYSNTQPHNWPWQFSYAEGSPWLDKRVREAANLCVDREGLKTLLGGYMTPATGTYEPGDPWYGHPSFHIKYDPDAARKLMTAAGYSAAKPVQVKVQISASGSGQMQPQPMNEYMQQNLKQCFFDVKLDVVEWNTLLTNWRQGAKDSAAHGANAINVSFASMDPFFGMVRFASKSAFPPVSNNWGYYSDDTTEKLIAQARNAFDQKTRDAALGELNTYMVDQAADLWVAHDVGPRAISKKVTGVVQPKNWMIDIATMSVK</sequence>
<dbReference type="InterPro" id="IPR000914">
    <property type="entry name" value="SBP_5_dom"/>
</dbReference>
<accession>A0ABT3ZQD4</accession>
<proteinExistence type="predicted"/>
<dbReference type="RefSeq" id="WP_267848867.1">
    <property type="nucleotide sequence ID" value="NZ_JAPMXC010000006.1"/>
</dbReference>
<reference evidence="2" key="1">
    <citation type="submission" date="2022-11" db="EMBL/GenBank/DDBJ databases">
        <title>Robbsia betulipollinis sp. nov., isolated from pollen of birch (Betula pendula).</title>
        <authorList>
            <person name="Shi H."/>
            <person name="Ambika Manirajan B."/>
            <person name="Ratering S."/>
            <person name="Geissler-Plaum R."/>
            <person name="Schnell S."/>
        </authorList>
    </citation>
    <scope>NUCLEOTIDE SEQUENCE</scope>
    <source>
        <strain evidence="2">Bb-Pol-6</strain>
    </source>
</reference>
<dbReference type="InterPro" id="IPR039424">
    <property type="entry name" value="SBP_5"/>
</dbReference>
<dbReference type="Gene3D" id="3.40.190.10">
    <property type="entry name" value="Periplasmic binding protein-like II"/>
    <property type="match status" value="1"/>
</dbReference>
<evidence type="ECO:0000259" key="1">
    <source>
        <dbReference type="Pfam" id="PF00496"/>
    </source>
</evidence>
<keyword evidence="3" id="KW-1185">Reference proteome</keyword>
<comment type="caution">
    <text evidence="2">The sequence shown here is derived from an EMBL/GenBank/DDBJ whole genome shotgun (WGS) entry which is preliminary data.</text>
</comment>
<dbReference type="InterPro" id="IPR030678">
    <property type="entry name" value="Peptide/Ni-bd"/>
</dbReference>
<dbReference type="CDD" id="cd08495">
    <property type="entry name" value="PBP2_NikA_DppA_OppA_like_8"/>
    <property type="match status" value="1"/>
</dbReference>